<evidence type="ECO:0000313" key="2">
    <source>
        <dbReference type="Proteomes" id="UP001164539"/>
    </source>
</evidence>
<dbReference type="EMBL" id="CM051399">
    <property type="protein sequence ID" value="KAJ4716153.1"/>
    <property type="molecule type" value="Genomic_DNA"/>
</dbReference>
<reference evidence="1 2" key="1">
    <citation type="journal article" date="2023" name="Science">
        <title>Complex scaffold remodeling in plant triterpene biosynthesis.</title>
        <authorList>
            <person name="De La Pena R."/>
            <person name="Hodgson H."/>
            <person name="Liu J.C."/>
            <person name="Stephenson M.J."/>
            <person name="Martin A.C."/>
            <person name="Owen C."/>
            <person name="Harkess A."/>
            <person name="Leebens-Mack J."/>
            <person name="Jimenez L.E."/>
            <person name="Osbourn A."/>
            <person name="Sattely E.S."/>
        </authorList>
    </citation>
    <scope>NUCLEOTIDE SEQUENCE [LARGE SCALE GENOMIC DNA]</scope>
    <source>
        <strain evidence="2">cv. JPN11</strain>
        <tissue evidence="1">Leaf</tissue>
    </source>
</reference>
<dbReference type="Proteomes" id="UP001164539">
    <property type="component" value="Chromosome 6"/>
</dbReference>
<organism evidence="1 2">
    <name type="scientific">Melia azedarach</name>
    <name type="common">Chinaberry tree</name>
    <dbReference type="NCBI Taxonomy" id="155640"/>
    <lineage>
        <taxon>Eukaryota</taxon>
        <taxon>Viridiplantae</taxon>
        <taxon>Streptophyta</taxon>
        <taxon>Embryophyta</taxon>
        <taxon>Tracheophyta</taxon>
        <taxon>Spermatophyta</taxon>
        <taxon>Magnoliopsida</taxon>
        <taxon>eudicotyledons</taxon>
        <taxon>Gunneridae</taxon>
        <taxon>Pentapetalae</taxon>
        <taxon>rosids</taxon>
        <taxon>malvids</taxon>
        <taxon>Sapindales</taxon>
        <taxon>Meliaceae</taxon>
        <taxon>Melia</taxon>
    </lineage>
</organism>
<comment type="caution">
    <text evidence="1">The sequence shown here is derived from an EMBL/GenBank/DDBJ whole genome shotgun (WGS) entry which is preliminary data.</text>
</comment>
<protein>
    <submittedName>
        <fullName evidence="1">Beta-D-xylosidase</fullName>
    </submittedName>
</protein>
<keyword evidence="2" id="KW-1185">Reference proteome</keyword>
<gene>
    <name evidence="1" type="ORF">OWV82_011213</name>
</gene>
<name>A0ACC1XYX8_MELAZ</name>
<sequence>MKMQSHVPLYLSFLLLTIPCTSQPFACDKSMPETSQFPFCNSSLSYEVRARHLVSSLSLKEKVQQLVNNAAGISRLGVPPYEWWSEALHGVSNVGPAVKFNATVPGATSFPAVILSAASFNVSLWLKMGQVVSTEARAMYNVGLAGLTYWSPNVNVFRDPRWGRGQETPGEDPLVVSKYAVNYVQGLQEVGDGENSTNDRLKVSSCCKHYTAYDVDNWKGVDRFHFDAKVTKQDLEDTYQPPFKSCVEEGNVSSVMCSYNRVNGIPTCADPNLLQGVIRGQWGLDGYIVSDCDSVSVYYNAIHYTATPEDAVAVALKAGLNMNCGDYLGKYTENAVNSNKVEESVVDQALIYNYIVLMRLGFFDGDPKSQQFGNLGPSDVCTDDHQSLALDAAKQGIVLLDNHGALPLSSNTTQKLAVIGPNANATNVMISNYAGIPCRYTSPLQGLQKYVPTVTYEPGCSNVRCSDETLIEQAANAAAAADVAVVVVGLDQSIEAEGLDRENLTLPGYQEKLVMEVINATKGTVILVVMSAGPIDVSFAKNNTKIGGILWVGYPGQAGGDAIAQVIFGDHNPAGRSPFTWYPQEYIHQLPMTDMNMRANATAKLPGRTYRFYTGKSIYAFGHGLSYSLFSKFIISAPSTVVIKQMPNNIISSSNAQAIDISTINCKNLQFDVVIGVKNSGPMGGAHVVLVFWKPPNSSVAGTPKMELVGFDRVEVRGGRTKNVTIGLDVCRGLSLADSEGKRKLVLGQHLLIVGSTSERQVRHHLNVRLAGNGTEGGAAYI</sequence>
<proteinExistence type="predicted"/>
<accession>A0ACC1XYX8</accession>
<evidence type="ECO:0000313" key="1">
    <source>
        <dbReference type="EMBL" id="KAJ4716153.1"/>
    </source>
</evidence>